<accession>A0ABS2R773</accession>
<evidence type="ECO:0000256" key="1">
    <source>
        <dbReference type="SAM" id="Phobius"/>
    </source>
</evidence>
<feature type="transmembrane region" description="Helical" evidence="1">
    <location>
        <begin position="28"/>
        <end position="52"/>
    </location>
</feature>
<organism evidence="2 3">
    <name type="scientific">Siminovitchia thermophila</name>
    <dbReference type="NCBI Taxonomy" id="1245522"/>
    <lineage>
        <taxon>Bacteria</taxon>
        <taxon>Bacillati</taxon>
        <taxon>Bacillota</taxon>
        <taxon>Bacilli</taxon>
        <taxon>Bacillales</taxon>
        <taxon>Bacillaceae</taxon>
        <taxon>Siminovitchia</taxon>
    </lineage>
</organism>
<protein>
    <submittedName>
        <fullName evidence="2">Uncharacterized protein</fullName>
    </submittedName>
</protein>
<sequence length="150" mass="16640">MKAKEALFWSIAFPGFGQFLNGKYVKGIVLLLLELLVNIMANFNLVIISSFHGDIHKAVSEANLQWLMFYPCIYFFAMWDAYKDAGGGKEPYSFLPFAITAYFVTLGIIFSAKIKLFGVLLGPLWLPMLGAIPGIVVGLALKKVIIKRSA</sequence>
<evidence type="ECO:0000313" key="2">
    <source>
        <dbReference type="EMBL" id="MBM7715503.1"/>
    </source>
</evidence>
<keyword evidence="3" id="KW-1185">Reference proteome</keyword>
<feature type="transmembrane region" description="Helical" evidence="1">
    <location>
        <begin position="124"/>
        <end position="141"/>
    </location>
</feature>
<keyword evidence="1" id="KW-1133">Transmembrane helix</keyword>
<dbReference type="RefSeq" id="WP_077113822.1">
    <property type="nucleotide sequence ID" value="NZ_JAFBFH010000015.1"/>
</dbReference>
<evidence type="ECO:0000313" key="3">
    <source>
        <dbReference type="Proteomes" id="UP000823485"/>
    </source>
</evidence>
<comment type="caution">
    <text evidence="2">The sequence shown here is derived from an EMBL/GenBank/DDBJ whole genome shotgun (WGS) entry which is preliminary data.</text>
</comment>
<feature type="transmembrane region" description="Helical" evidence="1">
    <location>
        <begin position="94"/>
        <end position="112"/>
    </location>
</feature>
<keyword evidence="1" id="KW-0472">Membrane</keyword>
<proteinExistence type="predicted"/>
<feature type="transmembrane region" description="Helical" evidence="1">
    <location>
        <begin position="64"/>
        <end position="82"/>
    </location>
</feature>
<keyword evidence="1" id="KW-0812">Transmembrane</keyword>
<dbReference type="Proteomes" id="UP000823485">
    <property type="component" value="Unassembled WGS sequence"/>
</dbReference>
<name>A0ABS2R773_9BACI</name>
<reference evidence="2 3" key="1">
    <citation type="submission" date="2021-01" db="EMBL/GenBank/DDBJ databases">
        <title>Genomic Encyclopedia of Type Strains, Phase IV (KMG-IV): sequencing the most valuable type-strain genomes for metagenomic binning, comparative biology and taxonomic classification.</title>
        <authorList>
            <person name="Goeker M."/>
        </authorList>
    </citation>
    <scope>NUCLEOTIDE SEQUENCE [LARGE SCALE GENOMIC DNA]</scope>
    <source>
        <strain evidence="2 3">DSM 105453</strain>
    </source>
</reference>
<gene>
    <name evidence="2" type="ORF">JOC94_002491</name>
</gene>
<dbReference type="EMBL" id="JAFBFH010000015">
    <property type="protein sequence ID" value="MBM7715503.1"/>
    <property type="molecule type" value="Genomic_DNA"/>
</dbReference>